<organism evidence="2">
    <name type="scientific">bioreactor metagenome</name>
    <dbReference type="NCBI Taxonomy" id="1076179"/>
    <lineage>
        <taxon>unclassified sequences</taxon>
        <taxon>metagenomes</taxon>
        <taxon>ecological metagenomes</taxon>
    </lineage>
</organism>
<gene>
    <name evidence="2" type="primary">acn_5</name>
    <name evidence="2" type="ORF">SDC9_192685</name>
</gene>
<feature type="domain" description="Aconitase A/isopropylmalate dehydratase small subunit swivel" evidence="1">
    <location>
        <begin position="2"/>
        <end position="28"/>
    </location>
</feature>
<dbReference type="Gene3D" id="3.20.19.10">
    <property type="entry name" value="Aconitase, domain 4"/>
    <property type="match status" value="1"/>
</dbReference>
<dbReference type="AlphaFoldDB" id="A0A645I1J2"/>
<reference evidence="2" key="1">
    <citation type="submission" date="2019-08" db="EMBL/GenBank/DDBJ databases">
        <authorList>
            <person name="Kucharzyk K."/>
            <person name="Murdoch R.W."/>
            <person name="Higgins S."/>
            <person name="Loffler F."/>
        </authorList>
    </citation>
    <scope>NUCLEOTIDE SEQUENCE</scope>
</reference>
<protein>
    <submittedName>
        <fullName evidence="2">Aconitate hydratase A</fullName>
        <ecNumber evidence="2">4.2.1.3</ecNumber>
    </submittedName>
</protein>
<proteinExistence type="predicted"/>
<dbReference type="EC" id="4.2.1.3" evidence="2"/>
<dbReference type="SUPFAM" id="SSF52016">
    <property type="entry name" value="LeuD/IlvD-like"/>
    <property type="match status" value="1"/>
</dbReference>
<comment type="caution">
    <text evidence="2">The sequence shown here is derived from an EMBL/GenBank/DDBJ whole genome shotgun (WGS) entry which is preliminary data.</text>
</comment>
<dbReference type="InterPro" id="IPR000573">
    <property type="entry name" value="AconitaseA/IPMdHydase_ssu_swvl"/>
</dbReference>
<dbReference type="PANTHER" id="PTHR11670">
    <property type="entry name" value="ACONITASE/IRON-RESPONSIVE ELEMENT FAMILY MEMBER"/>
    <property type="match status" value="1"/>
</dbReference>
<sequence length="104" mass="11792">MRAVLAQSFERIHRSNLVGMGILPLEFTSGQSRESLGLDGYERYDIEIPSDLVPRAVLTVRAVCDDGQEKSFQVRCRIDSDIELAYYRNGGILPYVVRTKLGWN</sequence>
<accession>A0A645I1J2</accession>
<evidence type="ECO:0000313" key="2">
    <source>
        <dbReference type="EMBL" id="MPN45118.1"/>
    </source>
</evidence>
<dbReference type="EMBL" id="VSSQ01104752">
    <property type="protein sequence ID" value="MPN45118.1"/>
    <property type="molecule type" value="Genomic_DNA"/>
</dbReference>
<evidence type="ECO:0000259" key="1">
    <source>
        <dbReference type="Pfam" id="PF00694"/>
    </source>
</evidence>
<dbReference type="GO" id="GO:0003994">
    <property type="term" value="F:aconitate hydratase activity"/>
    <property type="evidence" value="ECO:0007669"/>
    <property type="project" value="UniProtKB-EC"/>
</dbReference>
<dbReference type="InterPro" id="IPR015928">
    <property type="entry name" value="Aconitase/3IPM_dehydase_swvl"/>
</dbReference>
<name>A0A645I1J2_9ZZZZ</name>
<keyword evidence="2" id="KW-0456">Lyase</keyword>
<dbReference type="Pfam" id="PF00694">
    <property type="entry name" value="Aconitase_C"/>
    <property type="match status" value="1"/>
</dbReference>
<dbReference type="InterPro" id="IPR006249">
    <property type="entry name" value="Aconitase/IRP2"/>
</dbReference>